<dbReference type="SUPFAM" id="SSF53300">
    <property type="entry name" value="vWA-like"/>
    <property type="match status" value="2"/>
</dbReference>
<organism evidence="6 7">
    <name type="scientific">Owenia fusiformis</name>
    <name type="common">Polychaete worm</name>
    <dbReference type="NCBI Taxonomy" id="6347"/>
    <lineage>
        <taxon>Eukaryota</taxon>
        <taxon>Metazoa</taxon>
        <taxon>Spiralia</taxon>
        <taxon>Lophotrochozoa</taxon>
        <taxon>Annelida</taxon>
        <taxon>Polychaeta</taxon>
        <taxon>Sedentaria</taxon>
        <taxon>Canalipalpata</taxon>
        <taxon>Sabellida</taxon>
        <taxon>Oweniida</taxon>
        <taxon>Oweniidae</taxon>
        <taxon>Owenia</taxon>
    </lineage>
</organism>
<evidence type="ECO:0000256" key="5">
    <source>
        <dbReference type="PROSITE-ProRule" id="PRU00124"/>
    </source>
</evidence>
<dbReference type="Pfam" id="PF00057">
    <property type="entry name" value="Ldl_recept_a"/>
    <property type="match status" value="2"/>
</dbReference>
<name>A0A8J1UFU4_OWEFU</name>
<keyword evidence="2" id="KW-0677">Repeat</keyword>
<sequence>MQPTRLGGLVCLVGILLCVTIAKGQDEDNGDCGADIVIAIDTSCSVKYSNKRTTRKFVVDIARKMNIGDGLSQIQIGVLTYNQGITHQFYMNDAKTNNELEELAKNITLKEVGCWTHTHTALREMRTTYFTKEHGDRKSAPNIGILMTDGLTAEREYQPDTQNEAAAARAAGIEMFAIGLPSRAKDTKEQALAEWRGIASKPTDQHFFRMQSFDKLTSILEDLTEKLCEVELKCTSFEFTCGNGSCIDAELHCNGDDDCGDDSDEVNCTTPTTEPSSTDIPMLPNIVLYDDMDQEELEPACNNGSFSCDNDTKCIDPEWQCDELFDCDDKTDEANCPCARDIVFVLDTSCSISMDDKSNVKKFVGEFGELFKIGQNDDETQIAALTYNDGTETQFFLNDSKTHAEYDANAAKINLDPIGCLTKTYGALWKTRTVHFTETHGDRPEVHNSVVLIGDGLTAPNGNSWRTIKQAKLLKSGGAEVFMIQITLRKKYQSPKKVKIAAKERQEIPSEPIEEHVFEMDLDDPAAVENLIGELKSAICSNAYWEER</sequence>
<dbReference type="Pfam" id="PF00092">
    <property type="entry name" value="VWA"/>
    <property type="match status" value="2"/>
</dbReference>
<dbReference type="InterPro" id="IPR002172">
    <property type="entry name" value="LDrepeatLR_classA_rpt"/>
</dbReference>
<accession>A0A8J1UFU4</accession>
<evidence type="ECO:0000256" key="1">
    <source>
        <dbReference type="ARBA" id="ARBA00022729"/>
    </source>
</evidence>
<comment type="caution">
    <text evidence="5">Lacks conserved residue(s) required for the propagation of feature annotation.</text>
</comment>
<evidence type="ECO:0000256" key="2">
    <source>
        <dbReference type="ARBA" id="ARBA00022737"/>
    </source>
</evidence>
<evidence type="ECO:0000256" key="3">
    <source>
        <dbReference type="ARBA" id="ARBA00023157"/>
    </source>
</evidence>
<dbReference type="SUPFAM" id="SSF57424">
    <property type="entry name" value="LDL receptor-like module"/>
    <property type="match status" value="2"/>
</dbReference>
<dbReference type="InterPro" id="IPR036055">
    <property type="entry name" value="LDL_receptor-like_sf"/>
</dbReference>
<dbReference type="PRINTS" id="PR00261">
    <property type="entry name" value="LDLRECEPTOR"/>
</dbReference>
<proteinExistence type="predicted"/>
<dbReference type="SMART" id="SM00327">
    <property type="entry name" value="VWA"/>
    <property type="match status" value="2"/>
</dbReference>
<reference evidence="6" key="1">
    <citation type="submission" date="2022-03" db="EMBL/GenBank/DDBJ databases">
        <authorList>
            <person name="Martin C."/>
        </authorList>
    </citation>
    <scope>NUCLEOTIDE SEQUENCE</scope>
</reference>
<dbReference type="InterPro" id="IPR023415">
    <property type="entry name" value="LDLR_class-A_CS"/>
</dbReference>
<keyword evidence="1" id="KW-0732">Signal</keyword>
<keyword evidence="4" id="KW-0325">Glycoprotein</keyword>
<dbReference type="OrthoDB" id="6162049at2759"/>
<dbReference type="EMBL" id="CAIIXF020000004">
    <property type="protein sequence ID" value="CAH1781236.1"/>
    <property type="molecule type" value="Genomic_DNA"/>
</dbReference>
<evidence type="ECO:0000313" key="7">
    <source>
        <dbReference type="Proteomes" id="UP000749559"/>
    </source>
</evidence>
<evidence type="ECO:0000313" key="6">
    <source>
        <dbReference type="EMBL" id="CAH1781236.1"/>
    </source>
</evidence>
<dbReference type="Proteomes" id="UP000749559">
    <property type="component" value="Unassembled WGS sequence"/>
</dbReference>
<keyword evidence="7" id="KW-1185">Reference proteome</keyword>
<dbReference type="CDD" id="cd00112">
    <property type="entry name" value="LDLa"/>
    <property type="match status" value="1"/>
</dbReference>
<comment type="caution">
    <text evidence="6">The sequence shown here is derived from an EMBL/GenBank/DDBJ whole genome shotgun (WGS) entry which is preliminary data.</text>
</comment>
<feature type="disulfide bond" evidence="5">
    <location>
        <begin position="234"/>
        <end position="246"/>
    </location>
</feature>
<dbReference type="InterPro" id="IPR036465">
    <property type="entry name" value="vWFA_dom_sf"/>
</dbReference>
<dbReference type="PROSITE" id="PS50234">
    <property type="entry name" value="VWFA"/>
    <property type="match status" value="2"/>
</dbReference>
<feature type="disulfide bond" evidence="5">
    <location>
        <begin position="241"/>
        <end position="259"/>
    </location>
</feature>
<protein>
    <submittedName>
        <fullName evidence="6">Uncharacterized protein</fullName>
    </submittedName>
</protein>
<keyword evidence="3 5" id="KW-1015">Disulfide bond</keyword>
<dbReference type="InterPro" id="IPR002035">
    <property type="entry name" value="VWF_A"/>
</dbReference>
<dbReference type="PANTHER" id="PTHR24020:SF84">
    <property type="entry name" value="VWFA DOMAIN-CONTAINING PROTEIN"/>
    <property type="match status" value="1"/>
</dbReference>
<evidence type="ECO:0000256" key="4">
    <source>
        <dbReference type="ARBA" id="ARBA00023180"/>
    </source>
</evidence>
<feature type="disulfide bond" evidence="5">
    <location>
        <begin position="321"/>
        <end position="336"/>
    </location>
</feature>
<dbReference type="PROSITE" id="PS50068">
    <property type="entry name" value="LDLRA_2"/>
    <property type="match status" value="2"/>
</dbReference>
<dbReference type="Gene3D" id="3.40.50.410">
    <property type="entry name" value="von Willebrand factor, type A domain"/>
    <property type="match status" value="2"/>
</dbReference>
<dbReference type="AlphaFoldDB" id="A0A8J1UFU4"/>
<dbReference type="InterPro" id="IPR050525">
    <property type="entry name" value="ECM_Assembly_Org"/>
</dbReference>
<dbReference type="PANTHER" id="PTHR24020">
    <property type="entry name" value="COLLAGEN ALPHA"/>
    <property type="match status" value="1"/>
</dbReference>
<dbReference type="Gene3D" id="4.10.400.10">
    <property type="entry name" value="Low-density Lipoprotein Receptor"/>
    <property type="match status" value="2"/>
</dbReference>
<dbReference type="SMART" id="SM00192">
    <property type="entry name" value="LDLa"/>
    <property type="match status" value="2"/>
</dbReference>
<dbReference type="PROSITE" id="PS01209">
    <property type="entry name" value="LDLRA_1"/>
    <property type="match status" value="1"/>
</dbReference>
<dbReference type="FunFam" id="4.10.400.10:FF:000034">
    <property type="entry name" value="Low-density lipoprotein receptor-related protein 2"/>
    <property type="match status" value="1"/>
</dbReference>
<gene>
    <name evidence="6" type="ORF">OFUS_LOCUS7835</name>
</gene>
<feature type="disulfide bond" evidence="5">
    <location>
        <begin position="253"/>
        <end position="268"/>
    </location>
</feature>